<reference evidence="1 2" key="1">
    <citation type="journal article" date="2019" name="Sci. Rep.">
        <title>Orb-weaving spider Araneus ventricosus genome elucidates the spidroin gene catalogue.</title>
        <authorList>
            <person name="Kono N."/>
            <person name="Nakamura H."/>
            <person name="Ohtoshi R."/>
            <person name="Moran D.A.P."/>
            <person name="Shinohara A."/>
            <person name="Yoshida Y."/>
            <person name="Fujiwara M."/>
            <person name="Mori M."/>
            <person name="Tomita M."/>
            <person name="Arakawa K."/>
        </authorList>
    </citation>
    <scope>NUCLEOTIDE SEQUENCE [LARGE SCALE GENOMIC DNA]</scope>
</reference>
<evidence type="ECO:0000313" key="2">
    <source>
        <dbReference type="Proteomes" id="UP000499080"/>
    </source>
</evidence>
<sequence length="171" mass="19103">MARVEPFEQGGKGSLDQNRNKILVDFPKLYYNFVSGFLKLVSGFPQACFKNSSRNIVKVAPPLADKIKPLPLLQRVNPPFSPLTKALLSTNFKALRAVIKPVFMGWKTNAITTILGRDCTMGQVVHKKLSRQFFEMVSETVCAEMLSGQPMESVAKPFRNLLCYLGKAFCV</sequence>
<proteinExistence type="predicted"/>
<dbReference type="Proteomes" id="UP000499080">
    <property type="component" value="Unassembled WGS sequence"/>
</dbReference>
<evidence type="ECO:0000313" key="1">
    <source>
        <dbReference type="EMBL" id="GBM62836.1"/>
    </source>
</evidence>
<gene>
    <name evidence="1" type="ORF">AVEN_209476_1</name>
</gene>
<comment type="caution">
    <text evidence="1">The sequence shown here is derived from an EMBL/GenBank/DDBJ whole genome shotgun (WGS) entry which is preliminary data.</text>
</comment>
<accession>A0A4Y2HC16</accession>
<name>A0A4Y2HC16_ARAVE</name>
<dbReference type="EMBL" id="BGPR01001837">
    <property type="protein sequence ID" value="GBM62836.1"/>
    <property type="molecule type" value="Genomic_DNA"/>
</dbReference>
<keyword evidence="2" id="KW-1185">Reference proteome</keyword>
<organism evidence="1 2">
    <name type="scientific">Araneus ventricosus</name>
    <name type="common">Orbweaver spider</name>
    <name type="synonym">Epeira ventricosa</name>
    <dbReference type="NCBI Taxonomy" id="182803"/>
    <lineage>
        <taxon>Eukaryota</taxon>
        <taxon>Metazoa</taxon>
        <taxon>Ecdysozoa</taxon>
        <taxon>Arthropoda</taxon>
        <taxon>Chelicerata</taxon>
        <taxon>Arachnida</taxon>
        <taxon>Araneae</taxon>
        <taxon>Araneomorphae</taxon>
        <taxon>Entelegynae</taxon>
        <taxon>Araneoidea</taxon>
        <taxon>Araneidae</taxon>
        <taxon>Araneus</taxon>
    </lineage>
</organism>
<dbReference type="AlphaFoldDB" id="A0A4Y2HC16"/>
<protein>
    <submittedName>
        <fullName evidence="1">Uncharacterized protein</fullName>
    </submittedName>
</protein>